<dbReference type="EMBL" id="CP091521">
    <property type="protein sequence ID" value="UOP05441.1"/>
    <property type="molecule type" value="Genomic_DNA"/>
</dbReference>
<sequence length="66" mass="7124">MSKNQLLVLMLGDGFSTVEEAGEDAGKGVGMGIIKETVHQMGGKMNIATAKHQYTRFSIKFPKAKP</sequence>
<feature type="domain" description="Histidine kinase/HSP90-like ATPase" evidence="1">
    <location>
        <begin position="10"/>
        <end position="64"/>
    </location>
</feature>
<dbReference type="AlphaFoldDB" id="A0A8T9MWA0"/>
<organism evidence="2 3">
    <name type="scientific">Conchiformibius kuhniae</name>
    <dbReference type="NCBI Taxonomy" id="211502"/>
    <lineage>
        <taxon>Bacteria</taxon>
        <taxon>Pseudomonadati</taxon>
        <taxon>Pseudomonadota</taxon>
        <taxon>Betaproteobacteria</taxon>
        <taxon>Neisseriales</taxon>
        <taxon>Neisseriaceae</taxon>
        <taxon>Conchiformibius</taxon>
    </lineage>
</organism>
<proteinExistence type="predicted"/>
<keyword evidence="2" id="KW-0547">Nucleotide-binding</keyword>
<evidence type="ECO:0000259" key="1">
    <source>
        <dbReference type="Pfam" id="PF02518"/>
    </source>
</evidence>
<keyword evidence="2" id="KW-0067">ATP-binding</keyword>
<dbReference type="InterPro" id="IPR036890">
    <property type="entry name" value="HATPase_C_sf"/>
</dbReference>
<evidence type="ECO:0000313" key="3">
    <source>
        <dbReference type="Proteomes" id="UP000831534"/>
    </source>
</evidence>
<keyword evidence="3" id="KW-1185">Reference proteome</keyword>
<name>A0A8T9MWA0_9NEIS</name>
<protein>
    <submittedName>
        <fullName evidence="2">ATP-binding protein</fullName>
    </submittedName>
</protein>
<gene>
    <name evidence="2" type="ORF">LVJ77_04575</name>
</gene>
<evidence type="ECO:0000313" key="2">
    <source>
        <dbReference type="EMBL" id="UOP05441.1"/>
    </source>
</evidence>
<accession>A0A8T9MWA0</accession>
<dbReference type="InterPro" id="IPR003594">
    <property type="entry name" value="HATPase_dom"/>
</dbReference>
<dbReference type="GO" id="GO:0005524">
    <property type="term" value="F:ATP binding"/>
    <property type="evidence" value="ECO:0007669"/>
    <property type="project" value="UniProtKB-KW"/>
</dbReference>
<dbReference type="Gene3D" id="3.30.565.10">
    <property type="entry name" value="Histidine kinase-like ATPase, C-terminal domain"/>
    <property type="match status" value="1"/>
</dbReference>
<dbReference type="SUPFAM" id="SSF55874">
    <property type="entry name" value="ATPase domain of HSP90 chaperone/DNA topoisomerase II/histidine kinase"/>
    <property type="match status" value="1"/>
</dbReference>
<reference evidence="2" key="1">
    <citation type="submission" date="2021-12" db="EMBL/GenBank/DDBJ databases">
        <authorList>
            <person name="Veyrier F.J."/>
        </authorList>
    </citation>
    <scope>NUCLEOTIDE SEQUENCE</scope>
    <source>
        <strain evidence="2">17694</strain>
    </source>
</reference>
<dbReference type="Proteomes" id="UP000831534">
    <property type="component" value="Chromosome"/>
</dbReference>
<reference evidence="2" key="2">
    <citation type="journal article" date="2022" name="Res Sq">
        <title>Evolution of multicellular longitudinally dividing oral cavity symbionts (Neisseriaceae).</title>
        <authorList>
            <person name="Nyongesa S."/>
            <person name="Weber P."/>
            <person name="Bernet E."/>
            <person name="Pullido F."/>
            <person name="Nieckarz M."/>
            <person name="Delaby M."/>
            <person name="Nieves C."/>
            <person name="Viehboeck T."/>
            <person name="Krause N."/>
            <person name="Rivera-Millot A."/>
            <person name="Nakamura A."/>
            <person name="Vischer N."/>
            <person name="VanNieuwenhze M."/>
            <person name="Brun Y."/>
            <person name="Cava F."/>
            <person name="Bulgheresi S."/>
            <person name="Veyrier F."/>
        </authorList>
    </citation>
    <scope>NUCLEOTIDE SEQUENCE</scope>
    <source>
        <strain evidence="2">17694</strain>
    </source>
</reference>
<dbReference type="Pfam" id="PF02518">
    <property type="entry name" value="HATPase_c"/>
    <property type="match status" value="1"/>
</dbReference>